<evidence type="ECO:0000259" key="4">
    <source>
        <dbReference type="Pfam" id="PF13377"/>
    </source>
</evidence>
<keyword evidence="3" id="KW-0804">Transcription</keyword>
<name>A0A6L5YP10_9FIRM</name>
<accession>A0A6L5YP10</accession>
<gene>
    <name evidence="5" type="ORF">FYJ75_03665</name>
</gene>
<dbReference type="PANTHER" id="PTHR30146:SF109">
    <property type="entry name" value="HTH-TYPE TRANSCRIPTIONAL REGULATOR GALS"/>
    <property type="match status" value="1"/>
</dbReference>
<dbReference type="InterPro" id="IPR046335">
    <property type="entry name" value="LacI/GalR-like_sensor"/>
</dbReference>
<protein>
    <recommendedName>
        <fullName evidence="4">Transcriptional regulator LacI/GalR-like sensor domain-containing protein</fullName>
    </recommendedName>
</protein>
<dbReference type="Gene3D" id="3.40.50.2300">
    <property type="match status" value="2"/>
</dbReference>
<dbReference type="PANTHER" id="PTHR30146">
    <property type="entry name" value="LACI-RELATED TRANSCRIPTIONAL REPRESSOR"/>
    <property type="match status" value="1"/>
</dbReference>
<proteinExistence type="predicted"/>
<evidence type="ECO:0000256" key="3">
    <source>
        <dbReference type="ARBA" id="ARBA00023163"/>
    </source>
</evidence>
<keyword evidence="6" id="KW-1185">Reference proteome</keyword>
<keyword evidence="2" id="KW-0238">DNA-binding</keyword>
<evidence type="ECO:0000256" key="1">
    <source>
        <dbReference type="ARBA" id="ARBA00023015"/>
    </source>
</evidence>
<sequence length="77" mass="8753">MGWSIISSDDIEQAQFTKPMLTTVALPKVEMGRFAVYLLIDRINGKHDSVTTMELEGHLVIRESCVDAEYSSWNYTI</sequence>
<evidence type="ECO:0000313" key="5">
    <source>
        <dbReference type="EMBL" id="MST74135.1"/>
    </source>
</evidence>
<dbReference type="SUPFAM" id="SSF53822">
    <property type="entry name" value="Periplasmic binding protein-like I"/>
    <property type="match status" value="1"/>
</dbReference>
<dbReference type="InterPro" id="IPR028082">
    <property type="entry name" value="Peripla_BP_I"/>
</dbReference>
<dbReference type="Pfam" id="PF13377">
    <property type="entry name" value="Peripla_BP_3"/>
    <property type="match status" value="1"/>
</dbReference>
<dbReference type="GO" id="GO:0003700">
    <property type="term" value="F:DNA-binding transcription factor activity"/>
    <property type="evidence" value="ECO:0007669"/>
    <property type="project" value="TreeGrafter"/>
</dbReference>
<comment type="caution">
    <text evidence="5">The sequence shown here is derived from an EMBL/GenBank/DDBJ whole genome shotgun (WGS) entry which is preliminary data.</text>
</comment>
<dbReference type="AlphaFoldDB" id="A0A6L5YP10"/>
<evidence type="ECO:0000313" key="6">
    <source>
        <dbReference type="Proteomes" id="UP000474024"/>
    </source>
</evidence>
<reference evidence="5 6" key="1">
    <citation type="submission" date="2019-08" db="EMBL/GenBank/DDBJ databases">
        <title>In-depth cultivation of the pig gut microbiome towards novel bacterial diversity and tailored functional studies.</title>
        <authorList>
            <person name="Wylensek D."/>
            <person name="Hitch T.C.A."/>
            <person name="Clavel T."/>
        </authorList>
    </citation>
    <scope>NUCLEOTIDE SEQUENCE [LARGE SCALE GENOMIC DNA]</scope>
    <source>
        <strain evidence="5 6">MUC/MUC-530-WT-4D</strain>
    </source>
</reference>
<dbReference type="GO" id="GO:0000976">
    <property type="term" value="F:transcription cis-regulatory region binding"/>
    <property type="evidence" value="ECO:0007669"/>
    <property type="project" value="TreeGrafter"/>
</dbReference>
<keyword evidence="1" id="KW-0805">Transcription regulation</keyword>
<dbReference type="RefSeq" id="WP_154428970.1">
    <property type="nucleotide sequence ID" value="NZ_VUNI01000004.1"/>
</dbReference>
<organism evidence="5 6">
    <name type="scientific">Roseburia porci</name>
    <dbReference type="NCBI Taxonomy" id="2605790"/>
    <lineage>
        <taxon>Bacteria</taxon>
        <taxon>Bacillati</taxon>
        <taxon>Bacillota</taxon>
        <taxon>Clostridia</taxon>
        <taxon>Lachnospirales</taxon>
        <taxon>Lachnospiraceae</taxon>
        <taxon>Roseburia</taxon>
    </lineage>
</organism>
<dbReference type="EMBL" id="VUNI01000004">
    <property type="protein sequence ID" value="MST74135.1"/>
    <property type="molecule type" value="Genomic_DNA"/>
</dbReference>
<evidence type="ECO:0000256" key="2">
    <source>
        <dbReference type="ARBA" id="ARBA00023125"/>
    </source>
</evidence>
<dbReference type="Proteomes" id="UP000474024">
    <property type="component" value="Unassembled WGS sequence"/>
</dbReference>
<feature type="domain" description="Transcriptional regulator LacI/GalR-like sensor" evidence="4">
    <location>
        <begin position="4"/>
        <end position="65"/>
    </location>
</feature>